<feature type="transmembrane region" description="Helical" evidence="1">
    <location>
        <begin position="144"/>
        <end position="167"/>
    </location>
</feature>
<dbReference type="InterPro" id="IPR046675">
    <property type="entry name" value="DUF6545"/>
</dbReference>
<proteinExistence type="predicted"/>
<dbReference type="InterPro" id="IPR050039">
    <property type="entry name" value="MAB_1171c-like"/>
</dbReference>
<feature type="transmembrane region" description="Helical" evidence="1">
    <location>
        <begin position="72"/>
        <end position="94"/>
    </location>
</feature>
<comment type="caution">
    <text evidence="3">The sequence shown here is derived from an EMBL/GenBank/DDBJ whole genome shotgun (WGS) entry which is preliminary data.</text>
</comment>
<sequence length="389" mass="42802">MTAVDAIYLAVTVCAISLAVYKLRHRSRPWGTPSLWALCAFILCYAATAWIIAPATHAWVDRVTATPNLAALLSFVVVTAGTGSATTLALYWGYPADAVRTRVRTVFLFCGSAIVAMTVLFTLSSVPDERPVDFVTYYATEPTVAATVLIWLLSAGGGWAVITGWCFSWARRPDFAALPWLRLGLRLYGLSGAVYAVFTLFRIVVVCANWFGVTTMNGLDTASPVVAALAVNFILAAALLLPAWGPRWPLLRTWLSRWRAWWILRPLHQALADIDPGAVLVARKSRLDSNHRVRRMVMELGDWRWLLAPLFDPLVADMAEAAADGATGERLRAVREAAQLKAAAEAWRRGVRAAAPSTSDGDIRDGTDIQAELSWWLQVARAYDRRSDR</sequence>
<evidence type="ECO:0000313" key="4">
    <source>
        <dbReference type="Proteomes" id="UP001589810"/>
    </source>
</evidence>
<feature type="transmembrane region" description="Helical" evidence="1">
    <location>
        <begin position="35"/>
        <end position="60"/>
    </location>
</feature>
<feature type="transmembrane region" description="Helical" evidence="1">
    <location>
        <begin position="106"/>
        <end position="124"/>
    </location>
</feature>
<keyword evidence="1" id="KW-0812">Transmembrane</keyword>
<gene>
    <name evidence="3" type="ORF">ACFFH7_25415</name>
</gene>
<keyword evidence="1" id="KW-0472">Membrane</keyword>
<keyword evidence="4" id="KW-1185">Reference proteome</keyword>
<feature type="transmembrane region" description="Helical" evidence="1">
    <location>
        <begin position="225"/>
        <end position="244"/>
    </location>
</feature>
<dbReference type="Pfam" id="PF20182">
    <property type="entry name" value="DUF6545"/>
    <property type="match status" value="1"/>
</dbReference>
<organism evidence="3 4">
    <name type="scientific">Kutzneria chonburiensis</name>
    <dbReference type="NCBI Taxonomy" id="1483604"/>
    <lineage>
        <taxon>Bacteria</taxon>
        <taxon>Bacillati</taxon>
        <taxon>Actinomycetota</taxon>
        <taxon>Actinomycetes</taxon>
        <taxon>Pseudonocardiales</taxon>
        <taxon>Pseudonocardiaceae</taxon>
        <taxon>Kutzneria</taxon>
    </lineage>
</organism>
<evidence type="ECO:0000259" key="2">
    <source>
        <dbReference type="Pfam" id="PF20182"/>
    </source>
</evidence>
<dbReference type="EMBL" id="JBHLUD010000008">
    <property type="protein sequence ID" value="MFC0544868.1"/>
    <property type="molecule type" value="Genomic_DNA"/>
</dbReference>
<feature type="transmembrane region" description="Helical" evidence="1">
    <location>
        <begin position="187"/>
        <end position="213"/>
    </location>
</feature>
<dbReference type="Proteomes" id="UP001589810">
    <property type="component" value="Unassembled WGS sequence"/>
</dbReference>
<keyword evidence="1" id="KW-1133">Transmembrane helix</keyword>
<accession>A0ABV6MX16</accession>
<feature type="domain" description="DUF6545" evidence="2">
    <location>
        <begin position="254"/>
        <end position="385"/>
    </location>
</feature>
<dbReference type="NCBIfam" id="NF042915">
    <property type="entry name" value="MAB_1171c_fam"/>
    <property type="match status" value="1"/>
</dbReference>
<evidence type="ECO:0000313" key="3">
    <source>
        <dbReference type="EMBL" id="MFC0544868.1"/>
    </source>
</evidence>
<dbReference type="RefSeq" id="WP_273936398.1">
    <property type="nucleotide sequence ID" value="NZ_CP097263.1"/>
</dbReference>
<name>A0ABV6MX16_9PSEU</name>
<evidence type="ECO:0000256" key="1">
    <source>
        <dbReference type="SAM" id="Phobius"/>
    </source>
</evidence>
<feature type="transmembrane region" description="Helical" evidence="1">
    <location>
        <begin position="6"/>
        <end position="23"/>
    </location>
</feature>
<protein>
    <submittedName>
        <fullName evidence="3">MAB_1171c family putative transporter</fullName>
    </submittedName>
</protein>
<reference evidence="3 4" key="1">
    <citation type="submission" date="2024-09" db="EMBL/GenBank/DDBJ databases">
        <authorList>
            <person name="Sun Q."/>
            <person name="Mori K."/>
        </authorList>
    </citation>
    <scope>NUCLEOTIDE SEQUENCE [LARGE SCALE GENOMIC DNA]</scope>
    <source>
        <strain evidence="3 4">TBRC 1432</strain>
    </source>
</reference>